<dbReference type="OrthoDB" id="6724689at2"/>
<evidence type="ECO:0000313" key="3">
    <source>
        <dbReference type="EMBL" id="KNH22846.1"/>
    </source>
</evidence>
<dbReference type="Pfam" id="PF19116">
    <property type="entry name" value="DUF5801"/>
    <property type="match status" value="1"/>
</dbReference>
<dbReference type="PATRIC" id="fig|317.197.peg.4301"/>
<dbReference type="InterPro" id="IPR043824">
    <property type="entry name" value="DUF5801"/>
</dbReference>
<protein>
    <recommendedName>
        <fullName evidence="2">DUF5801 domain-containing protein</fullName>
    </recommendedName>
</protein>
<dbReference type="Proteomes" id="UP000036955">
    <property type="component" value="Unassembled WGS sequence"/>
</dbReference>
<feature type="region of interest" description="Disordered" evidence="1">
    <location>
        <begin position="13"/>
        <end position="33"/>
    </location>
</feature>
<evidence type="ECO:0000256" key="1">
    <source>
        <dbReference type="SAM" id="MobiDB-lite"/>
    </source>
</evidence>
<reference evidence="3 4" key="1">
    <citation type="submission" date="2015-06" db="EMBL/GenBank/DDBJ databases">
        <authorList>
            <person name="Hoefler B.C."/>
            <person name="Straight P.D."/>
        </authorList>
    </citation>
    <scope>NUCLEOTIDE SEQUENCE [LARGE SCALE GENOMIC DNA]</scope>
    <source>
        <strain evidence="3 4">Riq4</strain>
    </source>
</reference>
<dbReference type="AlphaFoldDB" id="A0A0L1M364"/>
<comment type="caution">
    <text evidence="3">The sequence shown here is derived from an EMBL/GenBank/DDBJ whole genome shotgun (WGS) entry which is preliminary data.</text>
</comment>
<evidence type="ECO:0000313" key="4">
    <source>
        <dbReference type="Proteomes" id="UP000036955"/>
    </source>
</evidence>
<gene>
    <name evidence="3" type="ORF">ACS77_21940</name>
</gene>
<name>A0A0L1M364_PSESX</name>
<sequence>MAIEITGQDVVLDETPGLQNATATPTPAGDADDNDILVASLPSEFSTRLTALAAGTATNAALSGYTGAVGDTGSEAFTVTDGATITDISFVDSAGAPLDGADSGLFTLDGTSILLYTDTNNNILLGRAGSATGAIVFAAYIEETGSPVTGGKIWTVEYQPLQHPDGTDADDALNLLDKVFVGTSQDLEFSLANAPSGQNLFLMFTTVDPTVVDVGGVLRITDPTIIATGKDPANQSTGVNINTGDTINTSQAGGPTTFGTNSQMITEQEGIRYSFVTGARQDVTIPNLDQTEADVEANIDFTDVFNANKASFDVVQLQSGKSAVVKISAFSTVAEPGVNFIDGYANDSPVEITSVRVINISTGLVIENSDGPEDDSTITINFDADGVATITGVKAGYRIEYTTTEDHNRVLVENGAALDAKGNAHADFDIGGFTLLQTAVTTAEIGSKIIFEDDGPALAFGNLIGTGSVLPQTGYWSHSAGADGLSAAGLDISVNSSFTLVRPDNTTTTGTATLTELLLSPDGNGAYQFEGTLTGDFDNNPGTADTTIDYTLSALADGSYVLDLEQGFSSTVVLSSADGSLDAGGPDPVRTLLIPETDDPAIPSASEEVVFFGVNATTTSGDIFTAIGPGEPDLTEAQVEGGGFAFLGTANMNVSTSGIGVGNNNLDGNGTAGINSGDESFVINPETLLTGMKIFIDNSVQGYNPATEELYYTIFYADGTTSGSPTKVLAADLTPEAGGQTSFVIERTDAKLIDAVQLTMGLGTIKIPVIQFIQETASLASDIQLTFNATVTDRDGDSASSTFDANLFANDLTGAFDYTLVGTDDELDAFNVDLSFDENLYQITGFDADANLRDTLVLNGDQNAVVQIDTSGADSIVTVTETGGDVTTITLVGVDLLSSDIVLGSV</sequence>
<accession>A0A0L1M364</accession>
<evidence type="ECO:0000259" key="2">
    <source>
        <dbReference type="Pfam" id="PF19116"/>
    </source>
</evidence>
<proteinExistence type="predicted"/>
<feature type="domain" description="DUF5801" evidence="2">
    <location>
        <begin position="78"/>
        <end position="176"/>
    </location>
</feature>
<dbReference type="EMBL" id="LFQK01000044">
    <property type="protein sequence ID" value="KNH22846.1"/>
    <property type="molecule type" value="Genomic_DNA"/>
</dbReference>
<feature type="compositionally biased region" description="Low complexity" evidence="1">
    <location>
        <begin position="20"/>
        <end position="29"/>
    </location>
</feature>
<organism evidence="3 4">
    <name type="scientific">Pseudomonas syringae</name>
    <dbReference type="NCBI Taxonomy" id="317"/>
    <lineage>
        <taxon>Bacteria</taxon>
        <taxon>Pseudomonadati</taxon>
        <taxon>Pseudomonadota</taxon>
        <taxon>Gammaproteobacteria</taxon>
        <taxon>Pseudomonadales</taxon>
        <taxon>Pseudomonadaceae</taxon>
        <taxon>Pseudomonas</taxon>
    </lineage>
</organism>